<organism evidence="1 2">
    <name type="scientific">Novosphingobium mangrovi</name>
    <name type="common">ex Hu et al. 2023</name>
    <dbReference type="NCBI Taxonomy" id="2930094"/>
    <lineage>
        <taxon>Bacteria</taxon>
        <taxon>Pseudomonadati</taxon>
        <taxon>Pseudomonadota</taxon>
        <taxon>Alphaproteobacteria</taxon>
        <taxon>Sphingomonadales</taxon>
        <taxon>Sphingomonadaceae</taxon>
        <taxon>Novosphingobium</taxon>
    </lineage>
</organism>
<reference evidence="1" key="1">
    <citation type="submission" date="2022-03" db="EMBL/GenBank/DDBJ databases">
        <title>Identification of a novel bacterium isolated from mangrove sediments.</title>
        <authorList>
            <person name="Pan X."/>
        </authorList>
    </citation>
    <scope>NUCLEOTIDE SEQUENCE</scope>
    <source>
        <strain evidence="1">B2637</strain>
    </source>
</reference>
<keyword evidence="2" id="KW-1185">Reference proteome</keyword>
<proteinExistence type="predicted"/>
<gene>
    <name evidence="1" type="ORF">MTR65_14880</name>
</gene>
<accession>A0ABT0AFJ5</accession>
<protein>
    <submittedName>
        <fullName evidence="1">Uncharacterized protein</fullName>
    </submittedName>
</protein>
<dbReference type="EMBL" id="JALHAT010000030">
    <property type="protein sequence ID" value="MCJ1961978.1"/>
    <property type="molecule type" value="Genomic_DNA"/>
</dbReference>
<dbReference type="Proteomes" id="UP001162802">
    <property type="component" value="Unassembled WGS sequence"/>
</dbReference>
<name>A0ABT0AFJ5_9SPHN</name>
<dbReference type="RefSeq" id="WP_213501041.1">
    <property type="nucleotide sequence ID" value="NZ_JALHAT010000030.1"/>
</dbReference>
<sequence>MTNNISEFSRFTYLDENFQDLRDYCEDKGIWICQSLRRKGPLTFALARNEEVASELSARFS</sequence>
<comment type="caution">
    <text evidence="1">The sequence shown here is derived from an EMBL/GenBank/DDBJ whole genome shotgun (WGS) entry which is preliminary data.</text>
</comment>
<evidence type="ECO:0000313" key="2">
    <source>
        <dbReference type="Proteomes" id="UP001162802"/>
    </source>
</evidence>
<evidence type="ECO:0000313" key="1">
    <source>
        <dbReference type="EMBL" id="MCJ1961978.1"/>
    </source>
</evidence>